<dbReference type="EMBL" id="JAZDUA010001121">
    <property type="protein sequence ID" value="KAK7788439.1"/>
    <property type="molecule type" value="Genomic_DNA"/>
</dbReference>
<proteinExistence type="predicted"/>
<gene>
    <name evidence="1" type="ORF">R5R35_014300</name>
</gene>
<evidence type="ECO:0000313" key="2">
    <source>
        <dbReference type="Proteomes" id="UP001378592"/>
    </source>
</evidence>
<evidence type="ECO:0000313" key="1">
    <source>
        <dbReference type="EMBL" id="KAK7788439.1"/>
    </source>
</evidence>
<dbReference type="AlphaFoldDB" id="A0AAN9V4D3"/>
<sequence length="113" mass="12711">MTLKVSKEAALRVQETNNDIELNFENIFKLLCSSLHYSNIPFPSKSQRECQVVICIQTISGAEVIVLIIKCNLYNILINYNQIAAVIKLSTKVNIELLLQSDKPLIVLHPTKG</sequence>
<organism evidence="1 2">
    <name type="scientific">Gryllus longicercus</name>
    <dbReference type="NCBI Taxonomy" id="2509291"/>
    <lineage>
        <taxon>Eukaryota</taxon>
        <taxon>Metazoa</taxon>
        <taxon>Ecdysozoa</taxon>
        <taxon>Arthropoda</taxon>
        <taxon>Hexapoda</taxon>
        <taxon>Insecta</taxon>
        <taxon>Pterygota</taxon>
        <taxon>Neoptera</taxon>
        <taxon>Polyneoptera</taxon>
        <taxon>Orthoptera</taxon>
        <taxon>Ensifera</taxon>
        <taxon>Gryllidea</taxon>
        <taxon>Grylloidea</taxon>
        <taxon>Gryllidae</taxon>
        <taxon>Gryllinae</taxon>
        <taxon>Gryllus</taxon>
    </lineage>
</organism>
<comment type="caution">
    <text evidence="1">The sequence shown here is derived from an EMBL/GenBank/DDBJ whole genome shotgun (WGS) entry which is preliminary data.</text>
</comment>
<name>A0AAN9V4D3_9ORTH</name>
<keyword evidence="2" id="KW-1185">Reference proteome</keyword>
<accession>A0AAN9V4D3</accession>
<dbReference type="Proteomes" id="UP001378592">
    <property type="component" value="Unassembled WGS sequence"/>
</dbReference>
<protein>
    <submittedName>
        <fullName evidence="1">Uncharacterized protein</fullName>
    </submittedName>
</protein>
<reference evidence="1 2" key="1">
    <citation type="submission" date="2024-03" db="EMBL/GenBank/DDBJ databases">
        <title>The genome assembly and annotation of the cricket Gryllus longicercus Weissman &amp; Gray.</title>
        <authorList>
            <person name="Szrajer S."/>
            <person name="Gray D."/>
            <person name="Ylla G."/>
        </authorList>
    </citation>
    <scope>NUCLEOTIDE SEQUENCE [LARGE SCALE GENOMIC DNA]</scope>
    <source>
        <strain evidence="1">DAG 2021-001</strain>
        <tissue evidence="1">Whole body minus gut</tissue>
    </source>
</reference>